<sequence length="92" mass="9774">MSVGGLPGKRSRRRGGGGGANKALTSSQQLRGTVTSFPPHWDGPAHLFTWAVGPSKTLFTITGRRNKKRATDAERGGSLDTVISTNLALDQR</sequence>
<protein>
    <submittedName>
        <fullName evidence="2">Uncharacterized protein</fullName>
    </submittedName>
</protein>
<dbReference type="AlphaFoldDB" id="A0AAN9H9T1"/>
<keyword evidence="3" id="KW-1185">Reference proteome</keyword>
<feature type="compositionally biased region" description="Polar residues" evidence="1">
    <location>
        <begin position="23"/>
        <end position="36"/>
    </location>
</feature>
<name>A0AAN9H9T1_9TELE</name>
<feature type="region of interest" description="Disordered" evidence="1">
    <location>
        <begin position="1"/>
        <end position="38"/>
    </location>
</feature>
<organism evidence="2 3">
    <name type="scientific">Phoxinus phoxinus</name>
    <name type="common">Eurasian minnow</name>
    <dbReference type="NCBI Taxonomy" id="58324"/>
    <lineage>
        <taxon>Eukaryota</taxon>
        <taxon>Metazoa</taxon>
        <taxon>Chordata</taxon>
        <taxon>Craniata</taxon>
        <taxon>Vertebrata</taxon>
        <taxon>Euteleostomi</taxon>
        <taxon>Actinopterygii</taxon>
        <taxon>Neopterygii</taxon>
        <taxon>Teleostei</taxon>
        <taxon>Ostariophysi</taxon>
        <taxon>Cypriniformes</taxon>
        <taxon>Leuciscidae</taxon>
        <taxon>Phoxininae</taxon>
        <taxon>Phoxinus</taxon>
    </lineage>
</organism>
<gene>
    <name evidence="2" type="ORF">R3I93_006988</name>
</gene>
<evidence type="ECO:0000256" key="1">
    <source>
        <dbReference type="SAM" id="MobiDB-lite"/>
    </source>
</evidence>
<dbReference type="Proteomes" id="UP001364617">
    <property type="component" value="Unassembled WGS sequence"/>
</dbReference>
<comment type="caution">
    <text evidence="2">The sequence shown here is derived from an EMBL/GenBank/DDBJ whole genome shotgun (WGS) entry which is preliminary data.</text>
</comment>
<accession>A0AAN9H9T1</accession>
<proteinExistence type="predicted"/>
<evidence type="ECO:0000313" key="2">
    <source>
        <dbReference type="EMBL" id="KAK7162806.1"/>
    </source>
</evidence>
<reference evidence="2 3" key="1">
    <citation type="submission" date="2024-02" db="EMBL/GenBank/DDBJ databases">
        <title>Chromosome-level genome assembly of the Eurasian Minnow (Phoxinus phoxinus).</title>
        <authorList>
            <person name="Oriowo T.O."/>
            <person name="Martin S."/>
            <person name="Stange M."/>
            <person name="Chrysostomakis Y."/>
            <person name="Brown T."/>
            <person name="Winkler S."/>
            <person name="Kukowka S."/>
            <person name="Myers E.W."/>
            <person name="Bohne A."/>
        </authorList>
    </citation>
    <scope>NUCLEOTIDE SEQUENCE [LARGE SCALE GENOMIC DNA]</scope>
    <source>
        <strain evidence="2">ZFMK-TIS-60720</strain>
        <tissue evidence="2">Whole Organism</tissue>
    </source>
</reference>
<evidence type="ECO:0000313" key="3">
    <source>
        <dbReference type="Proteomes" id="UP001364617"/>
    </source>
</evidence>
<dbReference type="EMBL" id="JAYKXH010000007">
    <property type="protein sequence ID" value="KAK7162806.1"/>
    <property type="molecule type" value="Genomic_DNA"/>
</dbReference>